<evidence type="ECO:0000313" key="5">
    <source>
        <dbReference type="Proteomes" id="UP000233551"/>
    </source>
</evidence>
<feature type="signal peptide" evidence="2">
    <location>
        <begin position="1"/>
        <end position="18"/>
    </location>
</feature>
<protein>
    <recommendedName>
        <fullName evidence="3">Reverse transcriptase Ty1/copia-type domain-containing protein</fullName>
    </recommendedName>
</protein>
<proteinExistence type="predicted"/>
<comment type="caution">
    <text evidence="4">The sequence shown here is derived from an EMBL/GenBank/DDBJ whole genome shotgun (WGS) entry which is preliminary data.</text>
</comment>
<gene>
    <name evidence="4" type="ORF">CRG98_005392</name>
</gene>
<keyword evidence="2" id="KW-0732">Signal</keyword>
<dbReference type="Pfam" id="PF07727">
    <property type="entry name" value="RVT_2"/>
    <property type="match status" value="1"/>
</dbReference>
<evidence type="ECO:0000256" key="1">
    <source>
        <dbReference type="SAM" id="MobiDB-lite"/>
    </source>
</evidence>
<feature type="compositionally biased region" description="Polar residues" evidence="1">
    <location>
        <begin position="65"/>
        <end position="94"/>
    </location>
</feature>
<feature type="chain" id="PRO_5014169391" description="Reverse transcriptase Ty1/copia-type domain-containing protein" evidence="2">
    <location>
        <begin position="19"/>
        <end position="319"/>
    </location>
</feature>
<organism evidence="4 5">
    <name type="scientific">Punica granatum</name>
    <name type="common">Pomegranate</name>
    <dbReference type="NCBI Taxonomy" id="22663"/>
    <lineage>
        <taxon>Eukaryota</taxon>
        <taxon>Viridiplantae</taxon>
        <taxon>Streptophyta</taxon>
        <taxon>Embryophyta</taxon>
        <taxon>Tracheophyta</taxon>
        <taxon>Spermatophyta</taxon>
        <taxon>Magnoliopsida</taxon>
        <taxon>eudicotyledons</taxon>
        <taxon>Gunneridae</taxon>
        <taxon>Pentapetalae</taxon>
        <taxon>rosids</taxon>
        <taxon>malvids</taxon>
        <taxon>Myrtales</taxon>
        <taxon>Lythraceae</taxon>
        <taxon>Punica</taxon>
    </lineage>
</organism>
<reference evidence="4 5" key="1">
    <citation type="submission" date="2017-11" db="EMBL/GenBank/DDBJ databases">
        <title>De-novo sequencing of pomegranate (Punica granatum L.) genome.</title>
        <authorList>
            <person name="Akparov Z."/>
            <person name="Amiraslanov A."/>
            <person name="Hajiyeva S."/>
            <person name="Abbasov M."/>
            <person name="Kaur K."/>
            <person name="Hamwieh A."/>
            <person name="Solovyev V."/>
            <person name="Salamov A."/>
            <person name="Braich B."/>
            <person name="Kosarev P."/>
            <person name="Mahmoud A."/>
            <person name="Hajiyev E."/>
            <person name="Babayeva S."/>
            <person name="Izzatullayeva V."/>
            <person name="Mammadov A."/>
            <person name="Mammadov A."/>
            <person name="Sharifova S."/>
            <person name="Ojaghi J."/>
            <person name="Eynullazada K."/>
            <person name="Bayramov B."/>
            <person name="Abdulazimova A."/>
            <person name="Shahmuradov I."/>
        </authorList>
    </citation>
    <scope>NUCLEOTIDE SEQUENCE [LARGE SCALE GENOMIC DNA]</scope>
    <source>
        <strain evidence="5">cv. AG2017</strain>
        <tissue evidence="4">Leaf</tissue>
    </source>
</reference>
<feature type="region of interest" description="Disordered" evidence="1">
    <location>
        <begin position="57"/>
        <end position="96"/>
    </location>
</feature>
<evidence type="ECO:0000259" key="3">
    <source>
        <dbReference type="Pfam" id="PF07727"/>
    </source>
</evidence>
<evidence type="ECO:0000313" key="4">
    <source>
        <dbReference type="EMBL" id="PKI74154.1"/>
    </source>
</evidence>
<dbReference type="SUPFAM" id="SSF56672">
    <property type="entry name" value="DNA/RNA polymerases"/>
    <property type="match status" value="1"/>
</dbReference>
<accession>A0A2I0L097</accession>
<dbReference type="AlphaFoldDB" id="A0A2I0L097"/>
<feature type="domain" description="Reverse transcriptase Ty1/copia-type" evidence="3">
    <location>
        <begin position="141"/>
        <end position="316"/>
    </location>
</feature>
<sequence length="319" mass="36023">MNKHSLFVLRALLRLHSSCPLLRRGRTLPQNLSLLFRLRFASPGTVVQNAAGLPTDQIASDAPTADQSTLSAAVQPSDQHASSSITAQDTSLEPSSFAKAKRDSRWVEAMREEFRALLSYRTWDLVPPPPNHHIIRCKWVSREGMDYEETFSPFIKPVTIHTVLTIATSLKWPIRKLDAKNAFLHGYLDEEVYMQQPPGFVDSTQACFVCRLNRSLYGPKQAPHAWFLRLSDFLFRLGFTGFRVDSSLSIMRTASYCIYLLVYVDDIILTGTPNAPFSSLVFSKSEFAMKDFGSLHCFLGIEARYNTDPLYLTQSNLCT</sequence>
<dbReference type="Proteomes" id="UP000233551">
    <property type="component" value="Unassembled WGS sequence"/>
</dbReference>
<name>A0A2I0L097_PUNGR</name>
<keyword evidence="5" id="KW-1185">Reference proteome</keyword>
<dbReference type="InterPro" id="IPR043502">
    <property type="entry name" value="DNA/RNA_pol_sf"/>
</dbReference>
<dbReference type="STRING" id="22663.A0A2I0L097"/>
<dbReference type="EMBL" id="PGOL01000222">
    <property type="protein sequence ID" value="PKI74154.1"/>
    <property type="molecule type" value="Genomic_DNA"/>
</dbReference>
<dbReference type="InterPro" id="IPR013103">
    <property type="entry name" value="RVT_2"/>
</dbReference>
<evidence type="ECO:0000256" key="2">
    <source>
        <dbReference type="SAM" id="SignalP"/>
    </source>
</evidence>